<feature type="domain" description="OmpA-like" evidence="2">
    <location>
        <begin position="213"/>
        <end position="245"/>
    </location>
</feature>
<evidence type="ECO:0000313" key="3">
    <source>
        <dbReference type="EMBL" id="GAH68299.1"/>
    </source>
</evidence>
<sequence>MFYTFKKKKMIRALNKTVLVIFTASVIFSGCLPASRFNELKEQTGKISTERDQLFAANEKMNVQNTELKARIESIESEIADIKGERGSVLKQYEDLKDAYDILKRRYDDLEKTQEALLSGHNRETKRLLTELQKAQQDLLAKEDRLLELERSATRKMQDLEKLRVELEERKRRLIELESILYAKDSVMNALKNTIANALYGFQQDGLSVSFRNGKVYVSMEEKLLFQTGSIEVDPRGVSALKQLA</sequence>
<proteinExistence type="predicted"/>
<dbReference type="AlphaFoldDB" id="X1IQA5"/>
<dbReference type="Gene3D" id="1.10.287.1490">
    <property type="match status" value="1"/>
</dbReference>
<feature type="non-terminal residue" evidence="3">
    <location>
        <position position="245"/>
    </location>
</feature>
<accession>X1IQA5</accession>
<evidence type="ECO:0000259" key="2">
    <source>
        <dbReference type="PROSITE" id="PS51123"/>
    </source>
</evidence>
<dbReference type="PROSITE" id="PS51123">
    <property type="entry name" value="OMPA_2"/>
    <property type="match status" value="1"/>
</dbReference>
<comment type="caution">
    <text evidence="3">The sequence shown here is derived from an EMBL/GenBank/DDBJ whole genome shotgun (WGS) entry which is preliminary data.</text>
</comment>
<dbReference type="PROSITE" id="PS51257">
    <property type="entry name" value="PROKAR_LIPOPROTEIN"/>
    <property type="match status" value="1"/>
</dbReference>
<evidence type="ECO:0000256" key="1">
    <source>
        <dbReference type="SAM" id="Coils"/>
    </source>
</evidence>
<name>X1IQA5_9ZZZZ</name>
<keyword evidence="1" id="KW-0175">Coiled coil</keyword>
<gene>
    <name evidence="3" type="ORF">S03H2_50810</name>
</gene>
<dbReference type="EMBL" id="BARU01032195">
    <property type="protein sequence ID" value="GAH68299.1"/>
    <property type="molecule type" value="Genomic_DNA"/>
</dbReference>
<reference evidence="3" key="1">
    <citation type="journal article" date="2014" name="Front. Microbiol.">
        <title>High frequency of phylogenetically diverse reductive dehalogenase-homologous genes in deep subseafloor sedimentary metagenomes.</title>
        <authorList>
            <person name="Kawai M."/>
            <person name="Futagami T."/>
            <person name="Toyoda A."/>
            <person name="Takaki Y."/>
            <person name="Nishi S."/>
            <person name="Hori S."/>
            <person name="Arai W."/>
            <person name="Tsubouchi T."/>
            <person name="Morono Y."/>
            <person name="Uchiyama I."/>
            <person name="Ito T."/>
            <person name="Fujiyama A."/>
            <person name="Inagaki F."/>
            <person name="Takami H."/>
        </authorList>
    </citation>
    <scope>NUCLEOTIDE SEQUENCE</scope>
    <source>
        <strain evidence="3">Expedition CK06-06</strain>
    </source>
</reference>
<protein>
    <recommendedName>
        <fullName evidence="2">OmpA-like domain-containing protein</fullName>
    </recommendedName>
</protein>
<dbReference type="InterPro" id="IPR006665">
    <property type="entry name" value="OmpA-like"/>
</dbReference>
<organism evidence="3">
    <name type="scientific">marine sediment metagenome</name>
    <dbReference type="NCBI Taxonomy" id="412755"/>
    <lineage>
        <taxon>unclassified sequences</taxon>
        <taxon>metagenomes</taxon>
        <taxon>ecological metagenomes</taxon>
    </lineage>
</organism>
<feature type="coiled-coil region" evidence="1">
    <location>
        <begin position="58"/>
        <end position="180"/>
    </location>
</feature>